<feature type="transmembrane region" description="Helical" evidence="11">
    <location>
        <begin position="289"/>
        <end position="316"/>
    </location>
</feature>
<dbReference type="GO" id="GO:0005886">
    <property type="term" value="C:plasma membrane"/>
    <property type="evidence" value="ECO:0007669"/>
    <property type="project" value="TreeGrafter"/>
</dbReference>
<dbReference type="InterPro" id="IPR020067">
    <property type="entry name" value="Frizzled_dom"/>
</dbReference>
<feature type="transmembrane region" description="Helical" evidence="11">
    <location>
        <begin position="374"/>
        <end position="396"/>
    </location>
</feature>
<dbReference type="PANTHER" id="PTHR11309">
    <property type="entry name" value="FRIZZLED"/>
    <property type="match status" value="1"/>
</dbReference>
<feature type="disulfide bond" evidence="9">
    <location>
        <begin position="65"/>
        <end position="89"/>
    </location>
</feature>
<dbReference type="InterPro" id="IPR015526">
    <property type="entry name" value="Frizzled/SFRP"/>
</dbReference>
<comment type="similarity">
    <text evidence="2">Belongs to the G-protein coupled receptor Fz/Smo family.</text>
</comment>
<protein>
    <submittedName>
        <fullName evidence="14">FZD8</fullName>
    </submittedName>
</protein>
<dbReference type="PROSITE" id="PS50038">
    <property type="entry name" value="FZ"/>
    <property type="match status" value="1"/>
</dbReference>
<dbReference type="PROSITE" id="PS50261">
    <property type="entry name" value="G_PROTEIN_RECEP_F2_4"/>
    <property type="match status" value="1"/>
</dbReference>
<keyword evidence="7 9" id="KW-1015">Disulfide bond</keyword>
<evidence type="ECO:0000256" key="4">
    <source>
        <dbReference type="ARBA" id="ARBA00022692"/>
    </source>
</evidence>
<comment type="subcellular location">
    <subcellularLocation>
        <location evidence="1">Membrane</location>
        <topology evidence="1">Multi-pass membrane protein</topology>
    </subcellularLocation>
</comment>
<dbReference type="PANTHER" id="PTHR11309:SF126">
    <property type="entry name" value="FRIZZLED-2"/>
    <property type="match status" value="1"/>
</dbReference>
<name>A0A504Y2R6_FASGI</name>
<dbReference type="EMBL" id="SUNJ01015399">
    <property type="protein sequence ID" value="TPP55762.1"/>
    <property type="molecule type" value="Genomic_DNA"/>
</dbReference>
<evidence type="ECO:0000313" key="14">
    <source>
        <dbReference type="EMBL" id="TPP55762.1"/>
    </source>
</evidence>
<evidence type="ECO:0000259" key="13">
    <source>
        <dbReference type="PROSITE" id="PS50261"/>
    </source>
</evidence>
<feature type="compositionally biased region" description="Polar residues" evidence="10">
    <location>
        <begin position="101"/>
        <end position="115"/>
    </location>
</feature>
<dbReference type="Gene3D" id="1.10.2000.10">
    <property type="entry name" value="Frizzled cysteine-rich domain"/>
    <property type="match status" value="1"/>
</dbReference>
<dbReference type="InterPro" id="IPR017981">
    <property type="entry name" value="GPCR_2-like_7TM"/>
</dbReference>
<dbReference type="Gene3D" id="1.20.1070.10">
    <property type="entry name" value="Rhodopsin 7-helix transmembrane proteins"/>
    <property type="match status" value="1"/>
</dbReference>
<dbReference type="InterPro" id="IPR036790">
    <property type="entry name" value="Frizzled_dom_sf"/>
</dbReference>
<comment type="caution">
    <text evidence="9">Lacks conserved residue(s) required for the propagation of feature annotation.</text>
</comment>
<evidence type="ECO:0000256" key="10">
    <source>
        <dbReference type="SAM" id="MobiDB-lite"/>
    </source>
</evidence>
<dbReference type="SMART" id="SM01330">
    <property type="entry name" value="Frizzled"/>
    <property type="match status" value="1"/>
</dbReference>
<evidence type="ECO:0000256" key="7">
    <source>
        <dbReference type="ARBA" id="ARBA00023157"/>
    </source>
</evidence>
<dbReference type="GO" id="GO:0060070">
    <property type="term" value="P:canonical Wnt signaling pathway"/>
    <property type="evidence" value="ECO:0007669"/>
    <property type="project" value="TreeGrafter"/>
</dbReference>
<organism evidence="14 15">
    <name type="scientific">Fasciola gigantica</name>
    <name type="common">Giant liver fluke</name>
    <dbReference type="NCBI Taxonomy" id="46835"/>
    <lineage>
        <taxon>Eukaryota</taxon>
        <taxon>Metazoa</taxon>
        <taxon>Spiralia</taxon>
        <taxon>Lophotrochozoa</taxon>
        <taxon>Platyhelminthes</taxon>
        <taxon>Trematoda</taxon>
        <taxon>Digenea</taxon>
        <taxon>Plagiorchiida</taxon>
        <taxon>Echinostomata</taxon>
        <taxon>Echinostomatoidea</taxon>
        <taxon>Fasciolidae</taxon>
        <taxon>Fasciola</taxon>
    </lineage>
</organism>
<feature type="disulfide bond" evidence="9">
    <location>
        <begin position="34"/>
        <end position="72"/>
    </location>
</feature>
<dbReference type="PRINTS" id="PR00489">
    <property type="entry name" value="FRIZZLED"/>
</dbReference>
<feature type="region of interest" description="Disordered" evidence="10">
    <location>
        <begin position="418"/>
        <end position="441"/>
    </location>
</feature>
<comment type="caution">
    <text evidence="14">The sequence shown here is derived from an EMBL/GenBank/DDBJ whole genome shotgun (WGS) entry which is preliminary data.</text>
</comment>
<dbReference type="Proteomes" id="UP000316759">
    <property type="component" value="Unassembled WGS sequence"/>
</dbReference>
<evidence type="ECO:0000313" key="15">
    <source>
        <dbReference type="Proteomes" id="UP000316759"/>
    </source>
</evidence>
<dbReference type="STRING" id="46835.A0A504Y2R6"/>
<evidence type="ECO:0000256" key="5">
    <source>
        <dbReference type="ARBA" id="ARBA00022989"/>
    </source>
</evidence>
<keyword evidence="8" id="KW-0675">Receptor</keyword>
<dbReference type="GO" id="GO:0017147">
    <property type="term" value="F:Wnt-protein binding"/>
    <property type="evidence" value="ECO:0007669"/>
    <property type="project" value="TreeGrafter"/>
</dbReference>
<feature type="region of interest" description="Disordered" evidence="10">
    <location>
        <begin position="99"/>
        <end position="150"/>
    </location>
</feature>
<dbReference type="Pfam" id="PF01392">
    <property type="entry name" value="Fz"/>
    <property type="match status" value="1"/>
</dbReference>
<gene>
    <name evidence="14" type="ORF">FGIG_07773</name>
</gene>
<evidence type="ECO:0000259" key="12">
    <source>
        <dbReference type="PROSITE" id="PS50038"/>
    </source>
</evidence>
<evidence type="ECO:0000256" key="6">
    <source>
        <dbReference type="ARBA" id="ARBA00023136"/>
    </source>
</evidence>
<dbReference type="GO" id="GO:0035567">
    <property type="term" value="P:non-canonical Wnt signaling pathway"/>
    <property type="evidence" value="ECO:0007669"/>
    <property type="project" value="TreeGrafter"/>
</dbReference>
<feature type="compositionally biased region" description="Basic and acidic residues" evidence="10">
    <location>
        <begin position="122"/>
        <end position="134"/>
    </location>
</feature>
<dbReference type="Pfam" id="PF01534">
    <property type="entry name" value="Frizzled"/>
    <property type="match status" value="1"/>
</dbReference>
<dbReference type="GO" id="GO:0042813">
    <property type="term" value="F:Wnt receptor activity"/>
    <property type="evidence" value="ECO:0007669"/>
    <property type="project" value="TreeGrafter"/>
</dbReference>
<accession>A0A504Y2R6</accession>
<evidence type="ECO:0000256" key="1">
    <source>
        <dbReference type="ARBA" id="ARBA00004141"/>
    </source>
</evidence>
<evidence type="ECO:0000256" key="3">
    <source>
        <dbReference type="ARBA" id="ARBA00022473"/>
    </source>
</evidence>
<keyword evidence="6 11" id="KW-0472">Membrane</keyword>
<keyword evidence="3" id="KW-0217">Developmental protein</keyword>
<dbReference type="SUPFAM" id="SSF63501">
    <property type="entry name" value="Frizzled cysteine-rich domain"/>
    <property type="match status" value="1"/>
</dbReference>
<keyword evidence="4 11" id="KW-0812">Transmembrane</keyword>
<feature type="domain" description="FZ" evidence="12">
    <location>
        <begin position="23"/>
        <end position="101"/>
    </location>
</feature>
<evidence type="ECO:0000256" key="8">
    <source>
        <dbReference type="ARBA" id="ARBA00023170"/>
    </source>
</evidence>
<reference evidence="14 15" key="1">
    <citation type="submission" date="2019-04" db="EMBL/GenBank/DDBJ databases">
        <title>Annotation for the trematode Fasciola gigantica.</title>
        <authorList>
            <person name="Choi Y.-J."/>
        </authorList>
    </citation>
    <scope>NUCLEOTIDE SEQUENCE [LARGE SCALE GENOMIC DNA]</scope>
    <source>
        <strain evidence="14">Uganda_cow_1</strain>
    </source>
</reference>
<evidence type="ECO:0000256" key="9">
    <source>
        <dbReference type="PROSITE-ProRule" id="PRU00090"/>
    </source>
</evidence>
<dbReference type="AlphaFoldDB" id="A0A504Y2R6"/>
<feature type="transmembrane region" description="Helical" evidence="11">
    <location>
        <begin position="238"/>
        <end position="269"/>
    </location>
</feature>
<dbReference type="InterPro" id="IPR000539">
    <property type="entry name" value="Frizzled/Smoothened_7TM"/>
</dbReference>
<keyword evidence="5 11" id="KW-1133">Transmembrane helix</keyword>
<proteinExistence type="inferred from homology"/>
<evidence type="ECO:0000256" key="2">
    <source>
        <dbReference type="ARBA" id="ARBA00008077"/>
    </source>
</evidence>
<feature type="transmembrane region" description="Helical" evidence="11">
    <location>
        <begin position="198"/>
        <end position="218"/>
    </location>
</feature>
<dbReference type="OrthoDB" id="10053709at2759"/>
<feature type="domain" description="G-protein coupled receptors family 2 profile 2" evidence="13">
    <location>
        <begin position="192"/>
        <end position="403"/>
    </location>
</feature>
<dbReference type="SMART" id="SM00063">
    <property type="entry name" value="FRI"/>
    <property type="match status" value="1"/>
</dbReference>
<keyword evidence="15" id="KW-1185">Reference proteome</keyword>
<sequence>MVCGGGGGGGYIHTLPLPKDILVHQFYPLVEINCSEDLRLFLCSMYTPICLPNWRYRLTACRSLCESARDGCMPVMQTYGFGWPERMNCDLLPEGSECVSRRNSTTPPKSGTSLPGATVGRSPEEIQTRQKDPSQKLLTGRNPGSGKSNTSDLVRLFQTRLNGPLDKDLLEFLETNEDFKHGLSQLLQRSSTESGKRMVYHFFAWFFPGAQAIIILILSGIDGDPVGGLCFVGATNLIYLRLFVLAPMCLYLGLGTIFLIAGFIALFKIRSAIKLQTRGHLKTDKLEKLMIRIGIFGVLYTVPATVVVACICYELSNREQWERNHNCPCIELPVLDTTWYSGGKLSPSGEQRRLDTNMFPLKSKDPVGSEQPEYAVFMLKYFMSLVVGITSGFWIWSSKTLDSWQSCVKRAANRSCPTRKKPVQMASGPVPGPNGTALPGRSLPDTCALPWSNGRSKLWFSNQSKSPGLGIQSCATWQDDFGPNARLLPQPPTAINLNCSHSLGPHHHHHRHHHHHLGMGGMVDLSGGAAYRRSKVMTGRHSSQIVVKFTVFVALKGDPIDYLLVIRIDLRRDHQNYHKRMP</sequence>
<evidence type="ECO:0000256" key="11">
    <source>
        <dbReference type="SAM" id="Phobius"/>
    </source>
</evidence>